<accession>A0A834MJ48</accession>
<reference evidence="2" key="1">
    <citation type="submission" date="2020-08" db="EMBL/GenBank/DDBJ databases">
        <title>Genome sequencing and assembly of the red palm weevil Rhynchophorus ferrugineus.</title>
        <authorList>
            <person name="Dias G.B."/>
            <person name="Bergman C.M."/>
            <person name="Manee M."/>
        </authorList>
    </citation>
    <scope>NUCLEOTIDE SEQUENCE</scope>
    <source>
        <strain evidence="2">AA-2017</strain>
        <tissue evidence="2">Whole larva</tissue>
    </source>
</reference>
<dbReference type="AlphaFoldDB" id="A0A834MJ48"/>
<evidence type="ECO:0000256" key="1">
    <source>
        <dbReference type="SAM" id="MobiDB-lite"/>
    </source>
</evidence>
<organism evidence="2 3">
    <name type="scientific">Rhynchophorus ferrugineus</name>
    <name type="common">Red palm weevil</name>
    <name type="synonym">Curculio ferrugineus</name>
    <dbReference type="NCBI Taxonomy" id="354439"/>
    <lineage>
        <taxon>Eukaryota</taxon>
        <taxon>Metazoa</taxon>
        <taxon>Ecdysozoa</taxon>
        <taxon>Arthropoda</taxon>
        <taxon>Hexapoda</taxon>
        <taxon>Insecta</taxon>
        <taxon>Pterygota</taxon>
        <taxon>Neoptera</taxon>
        <taxon>Endopterygota</taxon>
        <taxon>Coleoptera</taxon>
        <taxon>Polyphaga</taxon>
        <taxon>Cucujiformia</taxon>
        <taxon>Curculionidae</taxon>
        <taxon>Dryophthorinae</taxon>
        <taxon>Rhynchophorus</taxon>
    </lineage>
</organism>
<gene>
    <name evidence="2" type="ORF">GWI33_003316</name>
</gene>
<keyword evidence="3" id="KW-1185">Reference proteome</keyword>
<name>A0A834MJ48_RHYFE</name>
<evidence type="ECO:0000313" key="2">
    <source>
        <dbReference type="EMBL" id="KAF7282075.1"/>
    </source>
</evidence>
<sequence length="68" mass="7512">MPGVGRGDNWGATTAREKGGHPAMKYGAQVPFQEKPYLSSSFLIRQPIDEQTVLHSGWRKDKDGEAPE</sequence>
<dbReference type="EMBL" id="JAACXV010000195">
    <property type="protein sequence ID" value="KAF7282075.1"/>
    <property type="molecule type" value="Genomic_DNA"/>
</dbReference>
<dbReference type="Proteomes" id="UP000625711">
    <property type="component" value="Unassembled WGS sequence"/>
</dbReference>
<protein>
    <submittedName>
        <fullName evidence="2">Uncharacterized protein</fullName>
    </submittedName>
</protein>
<feature type="region of interest" description="Disordered" evidence="1">
    <location>
        <begin position="1"/>
        <end position="24"/>
    </location>
</feature>
<proteinExistence type="predicted"/>
<comment type="caution">
    <text evidence="2">The sequence shown here is derived from an EMBL/GenBank/DDBJ whole genome shotgun (WGS) entry which is preliminary data.</text>
</comment>
<evidence type="ECO:0000313" key="3">
    <source>
        <dbReference type="Proteomes" id="UP000625711"/>
    </source>
</evidence>